<evidence type="ECO:0000259" key="20">
    <source>
        <dbReference type="PROSITE" id="PS50939"/>
    </source>
</evidence>
<protein>
    <recommendedName>
        <fullName evidence="13">Transmembrane ascorbate-dependent reductase CYB561</fullName>
    </recommendedName>
    <alternativeName>
        <fullName evidence="14">Cytochrome b-561</fullName>
    </alternativeName>
    <alternativeName>
        <fullName evidence="15">Cytochrome b561</fullName>
    </alternativeName>
</protein>
<sequence length="280" mass="30026">MPCWFTVSSGTRPNAQPKSCTGCYTSSRSSSPWWVSSWARLSLSPTSASNLGGSPLDTSGLHAGSVVVPSPSLPRSPTPQASPAGTLGAGSPQAGTRSQKSRLVGFPLGHLTRSPPHQPCPHTAPLSGLGLVAVFDYHRKKGYADLYSLHSWCGILAFVLYFVQWLVGFGFFLFPGASFSLRSRYRPQHIFFGATIFLLAVGTALLGLKEALLFKLGTKYSTFEPEGILANTLGLLLAGFGVTVLYILTRADWKRPPQAEEQALSMDFKTLTEGDSPSSQ</sequence>
<evidence type="ECO:0000256" key="13">
    <source>
        <dbReference type="ARBA" id="ARBA00024231"/>
    </source>
</evidence>
<keyword evidence="3" id="KW-0349">Heme</keyword>
<feature type="domain" description="Cytochrome b561" evidence="20">
    <location>
        <begin position="129"/>
        <end position="249"/>
    </location>
</feature>
<dbReference type="Ensembl" id="ENSFCTT00005056018.1">
    <property type="protein sequence ID" value="ENSFCTP00005041276.1"/>
    <property type="gene ID" value="ENSFCTG00005019346.1"/>
</dbReference>
<evidence type="ECO:0000256" key="16">
    <source>
        <dbReference type="ARBA" id="ARBA00045973"/>
    </source>
</evidence>
<comment type="cofactor">
    <cofactor evidence="1">
        <name>heme b</name>
        <dbReference type="ChEBI" id="CHEBI:60344"/>
    </cofactor>
</comment>
<evidence type="ECO:0000256" key="5">
    <source>
        <dbReference type="ARBA" id="ARBA00022723"/>
    </source>
</evidence>
<dbReference type="PANTHER" id="PTHR10106">
    <property type="entry name" value="CYTOCHROME B561-RELATED"/>
    <property type="match status" value="1"/>
</dbReference>
<keyword evidence="8 19" id="KW-1133">Transmembrane helix</keyword>
<evidence type="ECO:0000256" key="17">
    <source>
        <dbReference type="ARBA" id="ARBA00047447"/>
    </source>
</evidence>
<comment type="catalytic activity">
    <reaction evidence="17">
        <text>monodehydro-L-ascorbate radical(out) + L-ascorbate(in) = monodehydro-L-ascorbate radical(in) + L-ascorbate(out)</text>
        <dbReference type="Rhea" id="RHEA:66524"/>
        <dbReference type="ChEBI" id="CHEBI:38290"/>
        <dbReference type="ChEBI" id="CHEBI:59513"/>
    </reaction>
    <physiologicalReaction direction="left-to-right" evidence="17">
        <dbReference type="Rhea" id="RHEA:66525"/>
    </physiologicalReaction>
</comment>
<evidence type="ECO:0000256" key="9">
    <source>
        <dbReference type="ARBA" id="ARBA00023004"/>
    </source>
</evidence>
<keyword evidence="22" id="KW-1185">Reference proteome</keyword>
<dbReference type="PANTHER" id="PTHR10106:SF14">
    <property type="entry name" value="TRANSMEMBRANE ASCORBATE-DEPENDENT REDUCTASE CYB561"/>
    <property type="match status" value="1"/>
</dbReference>
<evidence type="ECO:0000256" key="11">
    <source>
        <dbReference type="ARBA" id="ARBA00023329"/>
    </source>
</evidence>
<dbReference type="Gene3D" id="1.20.120.1770">
    <property type="match status" value="1"/>
</dbReference>
<feature type="region of interest" description="Disordered" evidence="18">
    <location>
        <begin position="67"/>
        <end position="97"/>
    </location>
</feature>
<comment type="subcellular location">
    <subcellularLocation>
        <location evidence="12">Cytoplasmic vesicle</location>
        <location evidence="12">Secretory vesicle</location>
        <location evidence="12">Chromaffin granule membrane</location>
        <topology evidence="12">Multi-pass membrane protein</topology>
    </subcellularLocation>
</comment>
<feature type="compositionally biased region" description="Polar residues" evidence="18">
    <location>
        <begin position="7"/>
        <end position="25"/>
    </location>
</feature>
<evidence type="ECO:0000256" key="1">
    <source>
        <dbReference type="ARBA" id="ARBA00001970"/>
    </source>
</evidence>
<evidence type="ECO:0000256" key="3">
    <source>
        <dbReference type="ARBA" id="ARBA00022617"/>
    </source>
</evidence>
<dbReference type="SMART" id="SM00665">
    <property type="entry name" value="B561"/>
    <property type="match status" value="1"/>
</dbReference>
<keyword evidence="5" id="KW-0479">Metal-binding</keyword>
<dbReference type="GeneTree" id="ENSGT00950000183197"/>
<feature type="region of interest" description="Disordered" evidence="18">
    <location>
        <begin position="7"/>
        <end position="31"/>
    </location>
</feature>
<dbReference type="PROSITE" id="PS50939">
    <property type="entry name" value="CYTOCHROME_B561"/>
    <property type="match status" value="1"/>
</dbReference>
<feature type="transmembrane region" description="Helical" evidence="19">
    <location>
        <begin position="155"/>
        <end position="177"/>
    </location>
</feature>
<dbReference type="Pfam" id="PF03188">
    <property type="entry name" value="Cytochrom_B561"/>
    <property type="match status" value="1"/>
</dbReference>
<reference evidence="21" key="3">
    <citation type="submission" date="2025-09" db="UniProtKB">
        <authorList>
            <consortium name="Ensembl"/>
        </authorList>
    </citation>
    <scope>IDENTIFICATION</scope>
    <source>
        <strain evidence="21">breed Abyssinian</strain>
    </source>
</reference>
<proteinExistence type="predicted"/>
<keyword evidence="11" id="KW-0968">Cytoplasmic vesicle</keyword>
<comment type="function">
    <text evidence="16">Transmembrane reductase that uses ascorbate as an electron donor in the cytoplasm and transfers electrons across membranes to reduce monodehydro-L-ascorbate radical in the lumen of secretory vesicles. It is therefore involved the regeneration and homeostasis within secretory vesicles of ascorbate which in turn provides reducing equivalents needed to support the activity of intravesicular enzymes.</text>
</comment>
<evidence type="ECO:0000313" key="22">
    <source>
        <dbReference type="Proteomes" id="UP000823872"/>
    </source>
</evidence>
<organism evidence="21 22">
    <name type="scientific">Felis catus</name>
    <name type="common">Cat</name>
    <name type="synonym">Felis silvestris catus</name>
    <dbReference type="NCBI Taxonomy" id="9685"/>
    <lineage>
        <taxon>Eukaryota</taxon>
        <taxon>Metazoa</taxon>
        <taxon>Chordata</taxon>
        <taxon>Craniata</taxon>
        <taxon>Vertebrata</taxon>
        <taxon>Euteleostomi</taxon>
        <taxon>Mammalia</taxon>
        <taxon>Eutheria</taxon>
        <taxon>Laurasiatheria</taxon>
        <taxon>Carnivora</taxon>
        <taxon>Feliformia</taxon>
        <taxon>Felidae</taxon>
        <taxon>Felinae</taxon>
        <taxon>Felis</taxon>
    </lineage>
</organism>
<keyword evidence="7" id="KW-0249">Electron transport</keyword>
<evidence type="ECO:0000313" key="21">
    <source>
        <dbReference type="Ensembl" id="ENSFCTP00005041276.1"/>
    </source>
</evidence>
<keyword evidence="2" id="KW-0813">Transport</keyword>
<feature type="transmembrane region" description="Helical" evidence="19">
    <location>
        <begin position="228"/>
        <end position="248"/>
    </location>
</feature>
<reference evidence="21" key="2">
    <citation type="submission" date="2025-08" db="UniProtKB">
        <authorList>
            <consortium name="Ensembl"/>
        </authorList>
    </citation>
    <scope>IDENTIFICATION</scope>
    <source>
        <strain evidence="21">breed Abyssinian</strain>
    </source>
</reference>
<evidence type="ECO:0000256" key="15">
    <source>
        <dbReference type="ARBA" id="ARBA00032709"/>
    </source>
</evidence>
<reference evidence="21 22" key="1">
    <citation type="submission" date="2021-02" db="EMBL/GenBank/DDBJ databases">
        <title>Safari Cat Assemblies.</title>
        <authorList>
            <person name="Bredemeyer K.R."/>
            <person name="Murphy W.J."/>
        </authorList>
    </citation>
    <scope>NUCLEOTIDE SEQUENCE [LARGE SCALE GENOMIC DNA]</scope>
</reference>
<evidence type="ECO:0000256" key="6">
    <source>
        <dbReference type="ARBA" id="ARBA00022967"/>
    </source>
</evidence>
<keyword evidence="10 19" id="KW-0472">Membrane</keyword>
<evidence type="ECO:0000256" key="10">
    <source>
        <dbReference type="ARBA" id="ARBA00023136"/>
    </source>
</evidence>
<feature type="transmembrane region" description="Helical" evidence="19">
    <location>
        <begin position="189"/>
        <end position="208"/>
    </location>
</feature>
<keyword evidence="6" id="KW-1278">Translocase</keyword>
<name>A0ABI7Z286_FELCA</name>
<evidence type="ECO:0000256" key="7">
    <source>
        <dbReference type="ARBA" id="ARBA00022982"/>
    </source>
</evidence>
<accession>A0ABI7Z286</accession>
<dbReference type="InterPro" id="IPR043205">
    <property type="entry name" value="CYB561/CYBRD1-like"/>
</dbReference>
<evidence type="ECO:0000256" key="18">
    <source>
        <dbReference type="SAM" id="MobiDB-lite"/>
    </source>
</evidence>
<keyword evidence="4 19" id="KW-0812">Transmembrane</keyword>
<keyword evidence="9" id="KW-0408">Iron</keyword>
<dbReference type="InterPro" id="IPR006593">
    <property type="entry name" value="Cyt_b561/ferric_Rdtase_TM"/>
</dbReference>
<evidence type="ECO:0000256" key="19">
    <source>
        <dbReference type="SAM" id="Phobius"/>
    </source>
</evidence>
<evidence type="ECO:0000256" key="14">
    <source>
        <dbReference type="ARBA" id="ARBA00030896"/>
    </source>
</evidence>
<evidence type="ECO:0000256" key="12">
    <source>
        <dbReference type="ARBA" id="ARBA00024185"/>
    </source>
</evidence>
<evidence type="ECO:0000256" key="2">
    <source>
        <dbReference type="ARBA" id="ARBA00022448"/>
    </source>
</evidence>
<evidence type="ECO:0000256" key="4">
    <source>
        <dbReference type="ARBA" id="ARBA00022692"/>
    </source>
</evidence>
<evidence type="ECO:0000256" key="8">
    <source>
        <dbReference type="ARBA" id="ARBA00022989"/>
    </source>
</evidence>
<dbReference type="Proteomes" id="UP000823872">
    <property type="component" value="Chromosome E1"/>
</dbReference>